<feature type="coiled-coil region" evidence="1">
    <location>
        <begin position="1248"/>
        <end position="1323"/>
    </location>
</feature>
<proteinExistence type="predicted"/>
<keyword evidence="1" id="KW-0175">Coiled coil</keyword>
<dbReference type="InterPro" id="IPR026728">
    <property type="entry name" value="BLTP3A/B"/>
</dbReference>
<organism evidence="2 3">
    <name type="scientific">Nicrophorus vespilloides</name>
    <name type="common">Boreal carrion beetle</name>
    <dbReference type="NCBI Taxonomy" id="110193"/>
    <lineage>
        <taxon>Eukaryota</taxon>
        <taxon>Metazoa</taxon>
        <taxon>Ecdysozoa</taxon>
        <taxon>Arthropoda</taxon>
        <taxon>Hexapoda</taxon>
        <taxon>Insecta</taxon>
        <taxon>Pterygota</taxon>
        <taxon>Neoptera</taxon>
        <taxon>Endopterygota</taxon>
        <taxon>Coleoptera</taxon>
        <taxon>Polyphaga</taxon>
        <taxon>Staphyliniformia</taxon>
        <taxon>Silphidae</taxon>
        <taxon>Nicrophorinae</taxon>
        <taxon>Nicrophorus</taxon>
    </lineage>
</organism>
<name>A0ABM1NJE2_NICVS</name>
<keyword evidence="2" id="KW-1185">Reference proteome</keyword>
<dbReference type="RefSeq" id="XP_017786942.1">
    <property type="nucleotide sequence ID" value="XM_017931453.1"/>
</dbReference>
<dbReference type="GeneID" id="108569773"/>
<evidence type="ECO:0000256" key="1">
    <source>
        <dbReference type="SAM" id="Coils"/>
    </source>
</evidence>
<gene>
    <name evidence="3" type="primary">LOC108569773</name>
</gene>
<dbReference type="PANTHER" id="PTHR22774:SF11">
    <property type="entry name" value="CHOREIN N-TERMINAL DOMAIN-CONTAINING PROTEIN"/>
    <property type="match status" value="1"/>
</dbReference>
<accession>A0ABM1NJE2</accession>
<dbReference type="Pfam" id="PF24917">
    <property type="entry name" value="BLTP3A_B"/>
    <property type="match status" value="2"/>
</dbReference>
<dbReference type="PANTHER" id="PTHR22774">
    <property type="entry name" value="CHOREIN N-TERMINAL DOMAIN-CONTAINING PROTEIN"/>
    <property type="match status" value="1"/>
</dbReference>
<evidence type="ECO:0000313" key="3">
    <source>
        <dbReference type="RefSeq" id="XP_017786942.1"/>
    </source>
</evidence>
<dbReference type="Proteomes" id="UP000695000">
    <property type="component" value="Unplaced"/>
</dbReference>
<sequence>MVSIIKNQLLKHLSRFTKNLSAEKINLSTFKGEGELSDLELNEIVLTELLELPTWLRLTNAWCNRVSFRIQWTQLKKVPIVLSLDEVKIIVETCEELRTNTPSAAAAPVPGKYSFIHKIIDGITINVNKVIVIFKSPAFTANIEISRILVDSKNPRWKKAELPMTRLKEPEKGQILIFKELEWQTVRIEAKSTVDKNLTPLKLLTNQARCRIVIKKRLSDCFVMGSRITIILDDLLWVLTDSQLKAALHFLDSLSGLVEKATEVTRKAKAARKLEELPEYRAQLAQQARVKDRESEISKIFAMCDVVETSYHFLSHKIVLHLSDDCGPGRSTHPNLKDGGALQICLEKFQVDYYPYHLAKLDRKHWPKYTEADIPIVLWQDQALNSFKTKFLDLLDKNITHHAPLSRANKVYTFVQGAKMENDVTSPGAENRRMSNAHQANVKSFAVNQFAKLMTTCVIMRIEDFTIYRVTTSKRKLMLKEFISAQTKRKDFKGDREHMQLPEDAKIIHAEFSYFYYPDDTPFPLPPPKFYVQVNPIQIYFDVDSCLWFNSFVLNLHQSLLDSKQDMPNSDLTYIDVKIEAILPRVVFESSKEYHAQRDRPKSLTFQVTRATITNVRSLEQSSRADLAKCVDSFHMGSLFFGSDFPSRPNDFNIVTQKFLDHIAAKDNIRDTPTELDANNMNNFLCQISRELLWTEAKDVWCISLDPVWGDFHGARASTKPIPFLDAVPITVWVHMNMDPNSTIKKEENRNADIHALAHISNLVSVQLNHYQYLFLLRLAEDAGELASFLSMDANRIMKVDNNGSLIFGALIPQLEATFVMPSQYPGKESSGGDVESFVPDSSSIGDDILIGGSTATVWQHSTFSMSHSIQSVGDGSRKILPNGSRNAMPEMSSSCSMNFVPQTVENKAVAKMNNQTFSNIPNNFNAGLFSMKKGFNSLMTSIDSALKTNVDDISDSISIQSDASSESEKYVIISKDSNERENFLDSMFNVMDFEANTKRSVETANEALEDDCTVTSSSNHSLTSSCRRKDIVSITTFKLNKVEFLQQSVGYSSSIKLQVCNIVNDDCNSIPWDEFQAKIKSKFSSRSRAWSENPSTSCTTTRVKLRMDHDLVLPSSKSLMEMDFSDKDNLKKIFRNFVDMQVSDLDMTMSMSSVIGLADLAEDEIIPIPLPMEINLINIQLHLNEDRPPVNITSPGPIPLDLKLSKLFICRGDDGVFQIYPNKETSVSNSFSSLSVQENDSLNQQVSKQLKLDNDELRRRLLAFERVSEENRLLRKSKEETDVLRSCLTSSQEEVSRLLDEKRNLLDEIKNLQDRLLSDKSRQWSSKR</sequence>
<protein>
    <submittedName>
        <fullName evidence="3">UHRF1-binding protein 1-like isoform X1</fullName>
    </submittedName>
</protein>
<reference evidence="3" key="1">
    <citation type="submission" date="2025-08" db="UniProtKB">
        <authorList>
            <consortium name="RefSeq"/>
        </authorList>
    </citation>
    <scope>IDENTIFICATION</scope>
    <source>
        <tissue evidence="3">Whole Larva</tissue>
    </source>
</reference>
<evidence type="ECO:0000313" key="2">
    <source>
        <dbReference type="Proteomes" id="UP000695000"/>
    </source>
</evidence>